<dbReference type="Proteomes" id="UP000325788">
    <property type="component" value="Unassembled WGS sequence"/>
</dbReference>
<dbReference type="RefSeq" id="WP_151503851.1">
    <property type="nucleotide sequence ID" value="NZ_VXLD01000001.1"/>
</dbReference>
<name>A0A5N4WRC2_9GAMM</name>
<protein>
    <submittedName>
        <fullName evidence="1">Phage virion morphogenesis protein</fullName>
    </submittedName>
</protein>
<comment type="caution">
    <text evidence="1">The sequence shown here is derived from an EMBL/GenBank/DDBJ whole genome shotgun (WGS) entry which is preliminary data.</text>
</comment>
<evidence type="ECO:0000313" key="1">
    <source>
        <dbReference type="EMBL" id="KAB1859934.1"/>
    </source>
</evidence>
<gene>
    <name evidence="1" type="ORF">F4W09_02085</name>
</gene>
<accession>A0A5N4WRC2</accession>
<organism evidence="1 2">
    <name type="scientific">Acinetobacter tandoii</name>
    <dbReference type="NCBI Taxonomy" id="202954"/>
    <lineage>
        <taxon>Bacteria</taxon>
        <taxon>Pseudomonadati</taxon>
        <taxon>Pseudomonadota</taxon>
        <taxon>Gammaproteobacteria</taxon>
        <taxon>Moraxellales</taxon>
        <taxon>Moraxellaceae</taxon>
        <taxon>Acinetobacter</taxon>
    </lineage>
</organism>
<dbReference type="InterPro" id="IPR006522">
    <property type="entry name" value="Phage_virion_morphogenesis"/>
</dbReference>
<proteinExistence type="predicted"/>
<dbReference type="EMBL" id="VXLD01000001">
    <property type="protein sequence ID" value="KAB1859934.1"/>
    <property type="molecule type" value="Genomic_DNA"/>
</dbReference>
<sequence length="146" mass="16934">MRENLDDLVKYLTPLLNKLSDGEMSKLNKKVGADLRQSQQQRIAAQLNPDGSSYTPRRLRDGKRIRRKMFTKLRAQRYFRNFSNADKVNVGFLTNVVFVARIHQEGLRSRVSQNGPTITYPKRELLGFTPTDIQLIEDSVMRHLKT</sequence>
<evidence type="ECO:0000313" key="2">
    <source>
        <dbReference type="Proteomes" id="UP000325788"/>
    </source>
</evidence>
<dbReference type="Pfam" id="PF05069">
    <property type="entry name" value="Phage_tail_S"/>
    <property type="match status" value="1"/>
</dbReference>
<dbReference type="AlphaFoldDB" id="A0A5N4WRC2"/>
<reference evidence="1 2" key="1">
    <citation type="submission" date="2019-09" db="EMBL/GenBank/DDBJ databases">
        <title>Draft genome sequence of Acinetobacter tandoii W4-4-4 isolated from environmental water sample.</title>
        <authorList>
            <person name="Wee S.K."/>
            <person name="Yan B."/>
            <person name="Mustaffa S.B."/>
            <person name="Yap E.P.H."/>
        </authorList>
    </citation>
    <scope>NUCLEOTIDE SEQUENCE [LARGE SCALE GENOMIC DNA]</scope>
    <source>
        <strain evidence="1 2">W4-4-4</strain>
    </source>
</reference>
<dbReference type="NCBIfam" id="TIGR01635">
    <property type="entry name" value="tail_comp_S"/>
    <property type="match status" value="1"/>
</dbReference>